<gene>
    <name evidence="2" type="ORF">UFOVP245_15</name>
</gene>
<proteinExistence type="predicted"/>
<organism evidence="2">
    <name type="scientific">uncultured Caudovirales phage</name>
    <dbReference type="NCBI Taxonomy" id="2100421"/>
    <lineage>
        <taxon>Viruses</taxon>
        <taxon>Duplodnaviria</taxon>
        <taxon>Heunggongvirae</taxon>
        <taxon>Uroviricota</taxon>
        <taxon>Caudoviricetes</taxon>
        <taxon>Peduoviridae</taxon>
        <taxon>Maltschvirus</taxon>
        <taxon>Maltschvirus maltsch</taxon>
    </lineage>
</organism>
<dbReference type="GO" id="GO:0004519">
    <property type="term" value="F:endonuclease activity"/>
    <property type="evidence" value="ECO:0007669"/>
    <property type="project" value="InterPro"/>
</dbReference>
<evidence type="ECO:0000313" key="2">
    <source>
        <dbReference type="EMBL" id="CAB5220701.1"/>
    </source>
</evidence>
<sequence length="154" mass="17485">MNCKQCGELLYKKQTFCNSSCAASYNNKGVRRHGNERGVCPVCSNPKKSNERKYCSRTCFGIASRKSLEHKQARNAAAQSEYRALSYRVFAPNANRKLIKEIYLMCPKGHEVDHIIPLSRGGLHHQDNLQYLPKEINRKKGNKMVGDPGYDPSH</sequence>
<dbReference type="Gene3D" id="1.10.30.50">
    <property type="match status" value="1"/>
</dbReference>
<dbReference type="SMART" id="SM00507">
    <property type="entry name" value="HNHc"/>
    <property type="match status" value="1"/>
</dbReference>
<dbReference type="GO" id="GO:0003676">
    <property type="term" value="F:nucleic acid binding"/>
    <property type="evidence" value="ECO:0007669"/>
    <property type="project" value="InterPro"/>
</dbReference>
<dbReference type="EMBL" id="LR798287">
    <property type="protein sequence ID" value="CAB5220701.1"/>
    <property type="molecule type" value="Genomic_DNA"/>
</dbReference>
<evidence type="ECO:0000259" key="1">
    <source>
        <dbReference type="SMART" id="SM00507"/>
    </source>
</evidence>
<reference evidence="2" key="1">
    <citation type="submission" date="2020-05" db="EMBL/GenBank/DDBJ databases">
        <authorList>
            <person name="Chiriac C."/>
            <person name="Salcher M."/>
            <person name="Ghai R."/>
            <person name="Kavagutti S V."/>
        </authorList>
    </citation>
    <scope>NUCLEOTIDE SEQUENCE</scope>
</reference>
<feature type="domain" description="HNH nuclease" evidence="1">
    <location>
        <begin position="93"/>
        <end position="138"/>
    </location>
</feature>
<protein>
    <submittedName>
        <fullName evidence="2">HNHc domain containing protein</fullName>
    </submittedName>
</protein>
<dbReference type="InterPro" id="IPR003615">
    <property type="entry name" value="HNH_nuc"/>
</dbReference>
<name>A0A6J7WRT3_9CAUD</name>
<accession>A0A6J7WRT3</accession>
<dbReference type="InterPro" id="IPR002711">
    <property type="entry name" value="HNH"/>
</dbReference>
<dbReference type="GO" id="GO:0008270">
    <property type="term" value="F:zinc ion binding"/>
    <property type="evidence" value="ECO:0007669"/>
    <property type="project" value="InterPro"/>
</dbReference>
<dbReference type="Pfam" id="PF01844">
    <property type="entry name" value="HNH"/>
    <property type="match status" value="1"/>
</dbReference>
<dbReference type="CDD" id="cd00085">
    <property type="entry name" value="HNHc"/>
    <property type="match status" value="1"/>
</dbReference>